<dbReference type="Gene3D" id="3.40.50.1220">
    <property type="entry name" value="TPP-binding domain"/>
    <property type="match status" value="1"/>
</dbReference>
<dbReference type="InterPro" id="IPR026590">
    <property type="entry name" value="Ssirtuin_cat_dom"/>
</dbReference>
<comment type="catalytic activity">
    <reaction evidence="4">
        <text>N(6)-acetyl-L-lysyl-[protein] + NAD(+) + H2O = 2''-O-acetyl-ADP-D-ribose + nicotinamide + L-lysyl-[protein]</text>
        <dbReference type="Rhea" id="RHEA:43636"/>
        <dbReference type="Rhea" id="RHEA-COMP:9752"/>
        <dbReference type="Rhea" id="RHEA-COMP:10731"/>
        <dbReference type="ChEBI" id="CHEBI:15377"/>
        <dbReference type="ChEBI" id="CHEBI:17154"/>
        <dbReference type="ChEBI" id="CHEBI:29969"/>
        <dbReference type="ChEBI" id="CHEBI:57540"/>
        <dbReference type="ChEBI" id="CHEBI:61930"/>
        <dbReference type="ChEBI" id="CHEBI:83767"/>
        <dbReference type="EC" id="2.3.1.286"/>
    </reaction>
</comment>
<feature type="binding site" evidence="4">
    <location>
        <position position="113"/>
    </location>
    <ligand>
        <name>NAD(+)</name>
        <dbReference type="ChEBI" id="CHEBI:57540"/>
    </ligand>
</feature>
<feature type="binding site" evidence="4">
    <location>
        <position position="95"/>
    </location>
    <ligand>
        <name>NAD(+)</name>
        <dbReference type="ChEBI" id="CHEBI:57540"/>
    </ligand>
</feature>
<feature type="binding site" evidence="4">
    <location>
        <position position="22"/>
    </location>
    <ligand>
        <name>NAD(+)</name>
        <dbReference type="ChEBI" id="CHEBI:57540"/>
    </ligand>
</feature>
<evidence type="ECO:0000256" key="1">
    <source>
        <dbReference type="ARBA" id="ARBA00022490"/>
    </source>
</evidence>
<feature type="binding site" evidence="4">
    <location>
        <position position="181"/>
    </location>
    <ligand>
        <name>NAD(+)</name>
        <dbReference type="ChEBI" id="CHEBI:57540"/>
    </ligand>
</feature>
<feature type="binding site" evidence="4">
    <location>
        <position position="97"/>
    </location>
    <ligand>
        <name>nicotinamide</name>
        <dbReference type="ChEBI" id="CHEBI:17154"/>
    </ligand>
</feature>
<comment type="caution">
    <text evidence="4">Lacks conserved residue(s) required for the propagation of feature annotation.</text>
</comment>
<feature type="binding site" evidence="4 5">
    <location>
        <position position="121"/>
    </location>
    <ligand>
        <name>Zn(2+)</name>
        <dbReference type="ChEBI" id="CHEBI:29105"/>
    </ligand>
</feature>
<keyword evidence="4 5" id="KW-0479">Metal-binding</keyword>
<feature type="binding site" evidence="4">
    <location>
        <position position="29"/>
    </location>
    <ligand>
        <name>NAD(+)</name>
        <dbReference type="ChEBI" id="CHEBI:57540"/>
    </ligand>
</feature>
<dbReference type="GO" id="GO:0008270">
    <property type="term" value="F:zinc ion binding"/>
    <property type="evidence" value="ECO:0007669"/>
    <property type="project" value="UniProtKB-UniRule"/>
</dbReference>
<dbReference type="InterPro" id="IPR026591">
    <property type="entry name" value="Sirtuin_cat_small_dom_sf"/>
</dbReference>
<dbReference type="PANTHER" id="PTHR11085:SF4">
    <property type="entry name" value="NAD-DEPENDENT PROTEIN DEACYLASE"/>
    <property type="match status" value="1"/>
</dbReference>
<evidence type="ECO:0000256" key="2">
    <source>
        <dbReference type="ARBA" id="ARBA00022679"/>
    </source>
</evidence>
<evidence type="ECO:0000259" key="6">
    <source>
        <dbReference type="PROSITE" id="PS50305"/>
    </source>
</evidence>
<evidence type="ECO:0000256" key="5">
    <source>
        <dbReference type="PROSITE-ProRule" id="PRU00236"/>
    </source>
</evidence>
<keyword evidence="3 4" id="KW-0520">NAD</keyword>
<sequence>MLTTWLTEAKKIVIFTGAGMSTESGVPDFRSSRGLWQGKKPEALASVDAMDHNREAFIDFYRMRIEGLQGVRPHKGYDVLAAWEKELPITSIITQNTDGLHEQAGSEVVLPLHGSIQRSYCVACGQRYDVARYITNEPYCSCGGFIRPAVVLFGEMLNTDTLALAERHTKEADLFLVLGSSLVVSPANLFPKIAKECGAKLVIVNHDETPLDPLADLVIQDQSIGTFLEETNRALQA</sequence>
<dbReference type="AlphaFoldDB" id="A0A0M0KC09"/>
<dbReference type="HAMAP" id="MF_01968">
    <property type="entry name" value="Sirtuin_ClassU"/>
    <property type="match status" value="1"/>
</dbReference>
<feature type="binding site" evidence="4">
    <location>
        <position position="205"/>
    </location>
    <ligand>
        <name>NAD(+)</name>
        <dbReference type="ChEBI" id="CHEBI:57540"/>
    </ligand>
</feature>
<comment type="function">
    <text evidence="4">NAD-dependent protein deacetylase which modulates the activities of several enzymes which are inactive in their acetylated form.</text>
</comment>
<comment type="subcellular location">
    <subcellularLocation>
        <location evidence="4">Cytoplasm</location>
    </subcellularLocation>
</comment>
<dbReference type="CDD" id="cd01413">
    <property type="entry name" value="SIR2_Af2"/>
    <property type="match status" value="1"/>
</dbReference>
<feature type="binding site" evidence="4">
    <location>
        <position position="224"/>
    </location>
    <ligand>
        <name>NAD(+)</name>
        <dbReference type="ChEBI" id="CHEBI:57540"/>
    </ligand>
</feature>
<feature type="active site" description="Proton acceptor" evidence="4 5">
    <location>
        <position position="113"/>
    </location>
</feature>
<gene>
    <name evidence="4" type="primary">cobB</name>
    <name evidence="7" type="ORF">AMD02_19655</name>
</gene>
<name>A0A0M0KC09_ALKHA</name>
<feature type="binding site" evidence="4">
    <location>
        <position position="18"/>
    </location>
    <ligand>
        <name>NAD(+)</name>
        <dbReference type="ChEBI" id="CHEBI:57540"/>
    </ligand>
</feature>
<dbReference type="GO" id="GO:0070403">
    <property type="term" value="F:NAD+ binding"/>
    <property type="evidence" value="ECO:0007669"/>
    <property type="project" value="UniProtKB-UniRule"/>
</dbReference>
<evidence type="ECO:0000256" key="3">
    <source>
        <dbReference type="ARBA" id="ARBA00023027"/>
    </source>
</evidence>
<keyword evidence="2 4" id="KW-0808">Transferase</keyword>
<proteinExistence type="inferred from homology"/>
<feature type="binding site" evidence="4">
    <location>
        <position position="29"/>
    </location>
    <ligand>
        <name>nicotinamide</name>
        <dbReference type="ChEBI" id="CHEBI:17154"/>
    </ligand>
</feature>
<dbReference type="PATRIC" id="fig|136160.3.peg.3923"/>
<dbReference type="PANTHER" id="PTHR11085">
    <property type="entry name" value="NAD-DEPENDENT PROTEIN DEACYLASE SIRTUIN-5, MITOCHONDRIAL-RELATED"/>
    <property type="match status" value="1"/>
</dbReference>
<dbReference type="GO" id="GO:0017136">
    <property type="term" value="F:histone deacetylase activity, NAD-dependent"/>
    <property type="evidence" value="ECO:0007669"/>
    <property type="project" value="TreeGrafter"/>
</dbReference>
<feature type="binding site" evidence="4">
    <location>
        <position position="30"/>
    </location>
    <ligand>
        <name>NAD(+)</name>
        <dbReference type="ChEBI" id="CHEBI:57540"/>
    </ligand>
</feature>
<comment type="cofactor">
    <cofactor evidence="4">
        <name>Zn(2+)</name>
        <dbReference type="ChEBI" id="CHEBI:29105"/>
    </cofactor>
    <text evidence="4">Binds 1 zinc ion per subunit.</text>
</comment>
<dbReference type="NCBIfam" id="NF001753">
    <property type="entry name" value="PRK00481.1-3"/>
    <property type="match status" value="1"/>
</dbReference>
<dbReference type="InterPro" id="IPR028628">
    <property type="entry name" value="Sirtuin_class_U"/>
</dbReference>
<dbReference type="RefSeq" id="WP_053432583.1">
    <property type="nucleotide sequence ID" value="NZ_CP040441.1"/>
</dbReference>
<dbReference type="InterPro" id="IPR003000">
    <property type="entry name" value="Sirtuin"/>
</dbReference>
<organism evidence="7">
    <name type="scientific">Halalkalibacterium halodurans</name>
    <name type="common">Bacillus halodurans</name>
    <dbReference type="NCBI Taxonomy" id="86665"/>
    <lineage>
        <taxon>Bacteria</taxon>
        <taxon>Bacillati</taxon>
        <taxon>Bacillota</taxon>
        <taxon>Bacilli</taxon>
        <taxon>Bacillales</taxon>
        <taxon>Bacillaceae</taxon>
        <taxon>Halalkalibacterium (ex Joshi et al. 2022)</taxon>
    </lineage>
</organism>
<feature type="domain" description="Deacetylase sirtuin-type" evidence="6">
    <location>
        <begin position="1"/>
        <end position="237"/>
    </location>
</feature>
<feature type="binding site" evidence="4">
    <location>
        <position position="98"/>
    </location>
    <ligand>
        <name>nicotinamide</name>
        <dbReference type="ChEBI" id="CHEBI:17154"/>
    </ligand>
</feature>
<keyword evidence="1 4" id="KW-0963">Cytoplasm</keyword>
<protein>
    <recommendedName>
        <fullName evidence="4">NAD-dependent protein deacetylase</fullName>
        <ecNumber evidence="4">2.3.1.286</ecNumber>
    </recommendedName>
    <alternativeName>
        <fullName evidence="4">Regulatory protein SIR2 homolog</fullName>
    </alternativeName>
</protein>
<feature type="binding site" evidence="4 5">
    <location>
        <position position="140"/>
    </location>
    <ligand>
        <name>Zn(2+)</name>
        <dbReference type="ChEBI" id="CHEBI:29105"/>
    </ligand>
</feature>
<comment type="caution">
    <text evidence="7">The sequence shown here is derived from an EMBL/GenBank/DDBJ whole genome shotgun (WGS) entry which is preliminary data.</text>
</comment>
<feature type="binding site" evidence="4 5">
    <location>
        <position position="142"/>
    </location>
    <ligand>
        <name>Zn(2+)</name>
        <dbReference type="ChEBI" id="CHEBI:29105"/>
    </ligand>
</feature>
<comment type="similarity">
    <text evidence="4">Belongs to the sirtuin family. Class U subfamily.</text>
</comment>
<dbReference type="PROSITE" id="PS50305">
    <property type="entry name" value="SIRTUIN"/>
    <property type="match status" value="1"/>
</dbReference>
<feature type="binding site" evidence="4">
    <location>
        <position position="98"/>
    </location>
    <ligand>
        <name>NAD(+)</name>
        <dbReference type="ChEBI" id="CHEBI:57540"/>
    </ligand>
</feature>
<keyword evidence="4 5" id="KW-0862">Zinc</keyword>
<feature type="binding site" evidence="4">
    <location>
        <position position="180"/>
    </location>
    <ligand>
        <name>NAD(+)</name>
        <dbReference type="ChEBI" id="CHEBI:57540"/>
    </ligand>
</feature>
<dbReference type="Gene3D" id="3.30.1600.10">
    <property type="entry name" value="SIR2/SIRT2 'Small Domain"/>
    <property type="match status" value="1"/>
</dbReference>
<dbReference type="GeneID" id="87596451"/>
<dbReference type="InterPro" id="IPR050134">
    <property type="entry name" value="NAD-dep_sirtuin_deacylases"/>
</dbReference>
<feature type="binding site" evidence="4 5">
    <location>
        <position position="124"/>
    </location>
    <ligand>
        <name>Zn(2+)</name>
        <dbReference type="ChEBI" id="CHEBI:29105"/>
    </ligand>
</feature>
<evidence type="ECO:0000256" key="4">
    <source>
        <dbReference type="HAMAP-Rule" id="MF_01968"/>
    </source>
</evidence>
<reference evidence="7" key="1">
    <citation type="submission" date="2015-08" db="EMBL/GenBank/DDBJ databases">
        <title>Complete DNA Sequence of Pseudomonas syringae pv. actinidiae, the Causal Agent of Kiwifruit Canker Disease.</title>
        <authorList>
            <person name="Rikkerink E.H.A."/>
            <person name="Fineran P.C."/>
        </authorList>
    </citation>
    <scope>NUCLEOTIDE SEQUENCE</scope>
    <source>
        <strain evidence="7">DSM 13666</strain>
    </source>
</reference>
<evidence type="ECO:0000313" key="7">
    <source>
        <dbReference type="EMBL" id="KOO36391.1"/>
    </source>
</evidence>
<dbReference type="SUPFAM" id="SSF52467">
    <property type="entry name" value="DHS-like NAD/FAD-binding domain"/>
    <property type="match status" value="1"/>
</dbReference>
<dbReference type="EC" id="2.3.1.286" evidence="4"/>
<feature type="binding site" evidence="4">
    <location>
        <position position="97"/>
    </location>
    <ligand>
        <name>NAD(+)</name>
        <dbReference type="ChEBI" id="CHEBI:57540"/>
    </ligand>
</feature>
<dbReference type="Pfam" id="PF02146">
    <property type="entry name" value="SIR2"/>
    <property type="match status" value="1"/>
</dbReference>
<dbReference type="EMBL" id="LILD01000014">
    <property type="protein sequence ID" value="KOO36391.1"/>
    <property type="molecule type" value="Genomic_DNA"/>
</dbReference>
<dbReference type="InterPro" id="IPR029035">
    <property type="entry name" value="DHS-like_NAD/FAD-binding_dom"/>
</dbReference>
<accession>A0A0M0KC09</accession>
<dbReference type="GO" id="GO:0005737">
    <property type="term" value="C:cytoplasm"/>
    <property type="evidence" value="ECO:0007669"/>
    <property type="project" value="UniProtKB-SubCell"/>
</dbReference>